<dbReference type="AlphaFoldDB" id="A0A1W6MIM8"/>
<proteinExistence type="predicted"/>
<dbReference type="EMBL" id="CP019344">
    <property type="protein sequence ID" value="ARN77468.1"/>
    <property type="molecule type" value="Genomic_DNA"/>
</dbReference>
<keyword evidence="2" id="KW-1185">Reference proteome</keyword>
<dbReference type="STRING" id="331648.BST97_05415"/>
<protein>
    <recommendedName>
        <fullName evidence="3">RiboL-PSP-HEPN domain-containing protein</fullName>
    </recommendedName>
</protein>
<dbReference type="Proteomes" id="UP000193431">
    <property type="component" value="Chromosome"/>
</dbReference>
<evidence type="ECO:0000313" key="2">
    <source>
        <dbReference type="Proteomes" id="UP000193431"/>
    </source>
</evidence>
<evidence type="ECO:0008006" key="3">
    <source>
        <dbReference type="Google" id="ProtNLM"/>
    </source>
</evidence>
<sequence>MSRSRRLNDLMNYFLPQWVGFEMMQIDDYIDEQERQFELQGKSLKDKFHQLQKDIEAGQIDAPPEYHEHLTSSLIDDMWQIDNHFKQFFRQSIVIQLYSFLEYKLKYGCDNYARQKNTAYKMSDLKGSSDMDKAKLFMSRSMGIAVRDLDPEWSYVQRLRKTRNILVHHNGELMSTHRDFKEIKAFEQKGFELDHKTNAKTDLSKPQRFVLKFTDKAFLQSLSKNIASLLYKIGKHPVE</sequence>
<evidence type="ECO:0000313" key="1">
    <source>
        <dbReference type="EMBL" id="ARN77468.1"/>
    </source>
</evidence>
<name>A0A1W6MIM8_9FLAO</name>
<reference evidence="1 2" key="1">
    <citation type="submission" date="2016-11" db="EMBL/GenBank/DDBJ databases">
        <title>Trade-off between light-utilization and light-protection in marine flavobacteria.</title>
        <authorList>
            <person name="Kumagai Y."/>
        </authorList>
    </citation>
    <scope>NUCLEOTIDE SEQUENCE [LARGE SCALE GENOMIC DNA]</scope>
    <source>
        <strain evidence="1 2">JCM 13191</strain>
    </source>
</reference>
<gene>
    <name evidence="1" type="ORF">BST97_05415</name>
</gene>
<organism evidence="1 2">
    <name type="scientific">Nonlabens spongiae</name>
    <dbReference type="NCBI Taxonomy" id="331648"/>
    <lineage>
        <taxon>Bacteria</taxon>
        <taxon>Pseudomonadati</taxon>
        <taxon>Bacteroidota</taxon>
        <taxon>Flavobacteriia</taxon>
        <taxon>Flavobacteriales</taxon>
        <taxon>Flavobacteriaceae</taxon>
        <taxon>Nonlabens</taxon>
    </lineage>
</organism>
<accession>A0A1W6MIM8</accession>